<comment type="caution">
    <text evidence="2">The sequence shown here is derived from an EMBL/GenBank/DDBJ whole genome shotgun (WGS) entry which is preliminary data.</text>
</comment>
<feature type="region of interest" description="Disordered" evidence="1">
    <location>
        <begin position="68"/>
        <end position="93"/>
    </location>
</feature>
<protein>
    <submittedName>
        <fullName evidence="2">Uncharacterized protein</fullName>
    </submittedName>
</protein>
<name>A0A7J8N2N8_9ROSI</name>
<feature type="non-terminal residue" evidence="2">
    <location>
        <position position="1"/>
    </location>
</feature>
<reference evidence="2 3" key="1">
    <citation type="journal article" date="2019" name="Genome Biol. Evol.">
        <title>Insights into the evolution of the New World diploid cottons (Gossypium, subgenus Houzingenia) based on genome sequencing.</title>
        <authorList>
            <person name="Grover C.E."/>
            <person name="Arick M.A. 2nd"/>
            <person name="Thrash A."/>
            <person name="Conover J.L."/>
            <person name="Sanders W.S."/>
            <person name="Peterson D.G."/>
            <person name="Frelichowski J.E."/>
            <person name="Scheffler J.A."/>
            <person name="Scheffler B.E."/>
            <person name="Wendel J.F."/>
        </authorList>
    </citation>
    <scope>NUCLEOTIDE SEQUENCE [LARGE SCALE GENOMIC DNA]</scope>
    <source>
        <strain evidence="2">157</strain>
        <tissue evidence="2">Leaf</tissue>
    </source>
</reference>
<dbReference type="AlphaFoldDB" id="A0A7J8N2N8"/>
<dbReference type="EMBL" id="JABEZX010000011">
    <property type="protein sequence ID" value="MBA0571144.1"/>
    <property type="molecule type" value="Genomic_DNA"/>
</dbReference>
<organism evidence="2 3">
    <name type="scientific">Gossypium lobatum</name>
    <dbReference type="NCBI Taxonomy" id="34289"/>
    <lineage>
        <taxon>Eukaryota</taxon>
        <taxon>Viridiplantae</taxon>
        <taxon>Streptophyta</taxon>
        <taxon>Embryophyta</taxon>
        <taxon>Tracheophyta</taxon>
        <taxon>Spermatophyta</taxon>
        <taxon>Magnoliopsida</taxon>
        <taxon>eudicotyledons</taxon>
        <taxon>Gunneridae</taxon>
        <taxon>Pentapetalae</taxon>
        <taxon>rosids</taxon>
        <taxon>malvids</taxon>
        <taxon>Malvales</taxon>
        <taxon>Malvaceae</taxon>
        <taxon>Malvoideae</taxon>
        <taxon>Gossypium</taxon>
    </lineage>
</organism>
<accession>A0A7J8N2N8</accession>
<evidence type="ECO:0000313" key="3">
    <source>
        <dbReference type="Proteomes" id="UP000593572"/>
    </source>
</evidence>
<keyword evidence="3" id="KW-1185">Reference proteome</keyword>
<gene>
    <name evidence="2" type="ORF">Golob_004734</name>
</gene>
<dbReference type="Proteomes" id="UP000593572">
    <property type="component" value="Unassembled WGS sequence"/>
</dbReference>
<evidence type="ECO:0000313" key="2">
    <source>
        <dbReference type="EMBL" id="MBA0571144.1"/>
    </source>
</evidence>
<sequence length="93" mass="10573">RVLDCVTNCFGSHSRVASCADTTPKNNKYTRPADRKEIFKSSKEMNMELKAVEKQWAKYEVKAKVAEEEENTALAGEESKTSPLPSKERFRNC</sequence>
<evidence type="ECO:0000256" key="1">
    <source>
        <dbReference type="SAM" id="MobiDB-lite"/>
    </source>
</evidence>
<proteinExistence type="predicted"/>